<name>A0A6M5YXG8_9BACT</name>
<evidence type="ECO:0000259" key="3">
    <source>
        <dbReference type="Pfam" id="PF03109"/>
    </source>
</evidence>
<keyword evidence="2" id="KW-0472">Membrane</keyword>
<dbReference type="Proteomes" id="UP000503447">
    <property type="component" value="Chromosome"/>
</dbReference>
<keyword evidence="4" id="KW-0830">Ubiquinone</keyword>
<evidence type="ECO:0000256" key="2">
    <source>
        <dbReference type="SAM" id="Phobius"/>
    </source>
</evidence>
<dbReference type="CDD" id="cd05121">
    <property type="entry name" value="ABC1_ADCK3-like"/>
    <property type="match status" value="1"/>
</dbReference>
<protein>
    <submittedName>
        <fullName evidence="4">Ubiquinone biosynthesis regulatory protein kinase UbiB</fullName>
    </submittedName>
</protein>
<dbReference type="KEGG" id="ftj:FTUN_6412"/>
<keyword evidence="2" id="KW-0812">Transmembrane</keyword>
<keyword evidence="2" id="KW-1133">Transmembrane helix</keyword>
<dbReference type="PANTHER" id="PTHR10566">
    <property type="entry name" value="CHAPERONE-ACTIVITY OF BC1 COMPLEX CABC1 -RELATED"/>
    <property type="match status" value="1"/>
</dbReference>
<feature type="domain" description="ABC1 atypical kinase-like" evidence="3">
    <location>
        <begin position="99"/>
        <end position="347"/>
    </location>
</feature>
<dbReference type="PANTHER" id="PTHR10566:SF113">
    <property type="entry name" value="PROTEIN ACTIVITY OF BC1 COMPLEX KINASE 7, CHLOROPLASTIC"/>
    <property type="match status" value="1"/>
</dbReference>
<dbReference type="SUPFAM" id="SSF56112">
    <property type="entry name" value="Protein kinase-like (PK-like)"/>
    <property type="match status" value="1"/>
</dbReference>
<dbReference type="InterPro" id="IPR004147">
    <property type="entry name" value="ABC1_dom"/>
</dbReference>
<organism evidence="4 5">
    <name type="scientific">Frigoriglobus tundricola</name>
    <dbReference type="NCBI Taxonomy" id="2774151"/>
    <lineage>
        <taxon>Bacteria</taxon>
        <taxon>Pseudomonadati</taxon>
        <taxon>Planctomycetota</taxon>
        <taxon>Planctomycetia</taxon>
        <taxon>Gemmatales</taxon>
        <taxon>Gemmataceae</taxon>
        <taxon>Frigoriglobus</taxon>
    </lineage>
</organism>
<evidence type="ECO:0000256" key="1">
    <source>
        <dbReference type="ARBA" id="ARBA00009670"/>
    </source>
</evidence>
<evidence type="ECO:0000313" key="4">
    <source>
        <dbReference type="EMBL" id="QJW98817.1"/>
    </source>
</evidence>
<evidence type="ECO:0000313" key="5">
    <source>
        <dbReference type="Proteomes" id="UP000503447"/>
    </source>
</evidence>
<dbReference type="AlphaFoldDB" id="A0A6M5YXG8"/>
<dbReference type="RefSeq" id="WP_171473906.1">
    <property type="nucleotide sequence ID" value="NZ_CP053452.2"/>
</dbReference>
<dbReference type="InterPro" id="IPR011009">
    <property type="entry name" value="Kinase-like_dom_sf"/>
</dbReference>
<gene>
    <name evidence="4" type="ORF">FTUN_6412</name>
</gene>
<proteinExistence type="inferred from homology"/>
<dbReference type="Pfam" id="PF03109">
    <property type="entry name" value="ABC1"/>
    <property type="match status" value="1"/>
</dbReference>
<dbReference type="EMBL" id="CP053452">
    <property type="protein sequence ID" value="QJW98817.1"/>
    <property type="molecule type" value="Genomic_DNA"/>
</dbReference>
<dbReference type="InterPro" id="IPR050154">
    <property type="entry name" value="UbiB_kinase"/>
</dbReference>
<reference evidence="5" key="1">
    <citation type="submission" date="2020-05" db="EMBL/GenBank/DDBJ databases">
        <title>Frigoriglobus tundricola gen. nov., sp. nov., a psychrotolerant cellulolytic planctomycete of the family Gemmataceae with two divergent copies of 16S rRNA gene.</title>
        <authorList>
            <person name="Kulichevskaya I.S."/>
            <person name="Ivanova A.A."/>
            <person name="Naumoff D.G."/>
            <person name="Beletsky A.V."/>
            <person name="Rijpstra W.I.C."/>
            <person name="Sinninghe Damste J.S."/>
            <person name="Mardanov A.V."/>
            <person name="Ravin N.V."/>
            <person name="Dedysh S.N."/>
        </authorList>
    </citation>
    <scope>NUCLEOTIDE SEQUENCE [LARGE SCALE GENOMIC DNA]</scope>
    <source>
        <strain evidence="5">PL17</strain>
    </source>
</reference>
<accession>A0A6M5YXG8</accession>
<comment type="similarity">
    <text evidence="1">Belongs to the protein kinase superfamily. ADCK protein kinase family.</text>
</comment>
<sequence>MINLTDIPRLARSAGRLAEITRTLAKYGLADALARLDSKFVLRWTPVGAGVRRLSEGTREARIRLALTDLGTTFIKFGQVLSTRRDLIGPALGDELTLLQSHVPADPFAVTRATVEAELGRPLEKLFAAFEPEPLASASIGQVHRATLPDGRSVAVKVQHPDITRRVADDLSILAELAVLAEQYLPEFRAYRPVAVVGEFERVLMRELDFRRELRHLQMFRQAFRDDPGVRFPEPHPKLSTGRVLTMELFDGVPFNRPDEIRAAGGDFADLARRGSKVFLDMIFRDGLFHADPHPGNVFYLPPTGACPAGAIGLIDAGMVGRLDDRMRERIDRGVSAVLFKDAAAITDLIIQVGDVPPRFDATALECEVAEQLAYYHDMPLDQFELGTALNELTEAIRRFHVMLPAPLALLLRVLVMLEGTGRLLAPDFNLVELLEPYKKAGAWKKLSPRRALRKLMGAVTDWDDLVRGLPRQLGGVLRMLQRQELAVQLSHRHLEPSVNRLVFGLMVSALFVGSSMLWALRAPPLWKDISLFGAFGCTVSAVLGYHLFRAIQHSGRLQDGELLADPARPAFGDDAD</sequence>
<keyword evidence="5" id="KW-1185">Reference proteome</keyword>
<feature type="transmembrane region" description="Helical" evidence="2">
    <location>
        <begin position="502"/>
        <end position="520"/>
    </location>
</feature>
<feature type="transmembrane region" description="Helical" evidence="2">
    <location>
        <begin position="532"/>
        <end position="549"/>
    </location>
</feature>